<dbReference type="InterPro" id="IPR007641">
    <property type="entry name" value="RNA_pol_Rpb2_7"/>
</dbReference>
<dbReference type="Pfam" id="PF04560">
    <property type="entry name" value="RNA_pol_Rpb2_7"/>
    <property type="match status" value="1"/>
</dbReference>
<dbReference type="InterPro" id="IPR015712">
    <property type="entry name" value="DNA-dir_RNA_pol_su2"/>
</dbReference>
<proteinExistence type="inferred from homology"/>
<evidence type="ECO:0000259" key="13">
    <source>
        <dbReference type="Pfam" id="PF04563"/>
    </source>
</evidence>
<evidence type="ECO:0000256" key="6">
    <source>
        <dbReference type="ARBA" id="ARBA00022723"/>
    </source>
</evidence>
<dbReference type="CDD" id="cd00653">
    <property type="entry name" value="RNA_pol_B_RPB2"/>
    <property type="match status" value="1"/>
</dbReference>
<dbReference type="SUPFAM" id="SSF64484">
    <property type="entry name" value="beta and beta-prime subunits of DNA dependent RNA-polymerase"/>
    <property type="match status" value="1"/>
</dbReference>
<dbReference type="InterPro" id="IPR007121">
    <property type="entry name" value="RNA_pol_bsu_CS"/>
</dbReference>
<feature type="domain" description="DNA-directed RNA polymerase subunit 2 hybrid-binding" evidence="10">
    <location>
        <begin position="624"/>
        <end position="989"/>
    </location>
</feature>
<evidence type="ECO:0000259" key="12">
    <source>
        <dbReference type="Pfam" id="PF04561"/>
    </source>
</evidence>
<accession>A0A6C0F5W3</accession>
<dbReference type="GO" id="GO:0006351">
    <property type="term" value="P:DNA-templated transcription"/>
    <property type="evidence" value="ECO:0007669"/>
    <property type="project" value="InterPro"/>
</dbReference>
<dbReference type="FunFam" id="2.40.270.10:FF:000011">
    <property type="entry name" value="DNA-directed RNA polymerase subunit beta"/>
    <property type="match status" value="1"/>
</dbReference>
<dbReference type="InterPro" id="IPR007120">
    <property type="entry name" value="DNA-dir_RNAP_su2_dom"/>
</dbReference>
<dbReference type="InterPro" id="IPR037033">
    <property type="entry name" value="DNA-dir_RNAP_su2_hyb_sf"/>
</dbReference>
<dbReference type="Pfam" id="PF04561">
    <property type="entry name" value="RNA_pol_Rpb2_2"/>
    <property type="match status" value="1"/>
</dbReference>
<dbReference type="PROSITE" id="PS01166">
    <property type="entry name" value="RNA_POL_BETA"/>
    <property type="match status" value="1"/>
</dbReference>
<dbReference type="Pfam" id="PF04563">
    <property type="entry name" value="RNA_pol_Rpb2_1"/>
    <property type="match status" value="1"/>
</dbReference>
<comment type="similarity">
    <text evidence="1">Belongs to the RNA polymerase beta chain family.</text>
</comment>
<evidence type="ECO:0000256" key="3">
    <source>
        <dbReference type="ARBA" id="ARBA00022478"/>
    </source>
</evidence>
<dbReference type="EC" id="2.7.7.6" evidence="2"/>
<dbReference type="InterPro" id="IPR007647">
    <property type="entry name" value="RNA_pol_Rpb2_5"/>
</dbReference>
<feature type="domain" description="RNA polymerase Rpb2" evidence="12">
    <location>
        <begin position="176"/>
        <end position="328"/>
    </location>
</feature>
<feature type="domain" description="RNA polymerase beta subunit protrusion" evidence="13">
    <location>
        <begin position="15"/>
        <end position="376"/>
    </location>
</feature>
<feature type="domain" description="RNA polymerase Rpb2" evidence="16">
    <location>
        <begin position="571"/>
        <end position="617"/>
    </location>
</feature>
<keyword evidence="5" id="KW-0548">Nucleotidyltransferase</keyword>
<evidence type="ECO:0000259" key="15">
    <source>
        <dbReference type="Pfam" id="PF04566"/>
    </source>
</evidence>
<dbReference type="InterPro" id="IPR007642">
    <property type="entry name" value="RNA_pol_Rpb2_2"/>
</dbReference>
<dbReference type="Pfam" id="PF04566">
    <property type="entry name" value="RNA_pol_Rpb2_4"/>
    <property type="match status" value="1"/>
</dbReference>
<dbReference type="GO" id="GO:0003677">
    <property type="term" value="F:DNA binding"/>
    <property type="evidence" value="ECO:0007669"/>
    <property type="project" value="InterPro"/>
</dbReference>
<evidence type="ECO:0000259" key="10">
    <source>
        <dbReference type="Pfam" id="PF00562"/>
    </source>
</evidence>
<feature type="domain" description="RNA polymerase Rpb2" evidence="14">
    <location>
        <begin position="401"/>
        <end position="465"/>
    </location>
</feature>
<evidence type="ECO:0000259" key="14">
    <source>
        <dbReference type="Pfam" id="PF04565"/>
    </source>
</evidence>
<dbReference type="Pfam" id="PF04567">
    <property type="entry name" value="RNA_pol_Rpb2_5"/>
    <property type="match status" value="1"/>
</dbReference>
<keyword evidence="6" id="KW-0479">Metal-binding</keyword>
<dbReference type="InterPro" id="IPR014724">
    <property type="entry name" value="RNA_pol_RPB2_OB-fold"/>
</dbReference>
<dbReference type="Pfam" id="PF04565">
    <property type="entry name" value="RNA_pol_Rpb2_3"/>
    <property type="match status" value="1"/>
</dbReference>
<evidence type="ECO:0000259" key="11">
    <source>
        <dbReference type="Pfam" id="PF04560"/>
    </source>
</evidence>
<dbReference type="InterPro" id="IPR007644">
    <property type="entry name" value="RNA_pol_bsu_protrusion"/>
</dbReference>
<evidence type="ECO:0000256" key="2">
    <source>
        <dbReference type="ARBA" id="ARBA00012418"/>
    </source>
</evidence>
<dbReference type="Gene3D" id="3.90.1100.10">
    <property type="match status" value="2"/>
</dbReference>
<evidence type="ECO:0000256" key="1">
    <source>
        <dbReference type="ARBA" id="ARBA00006835"/>
    </source>
</evidence>
<dbReference type="Pfam" id="PF00562">
    <property type="entry name" value="RNA_pol_Rpb2_6"/>
    <property type="match status" value="1"/>
</dbReference>
<name>A0A6C0F5W3_9ZZZZ</name>
<feature type="domain" description="RNA polymerase Rpb2" evidence="15">
    <location>
        <begin position="499"/>
        <end position="560"/>
    </location>
</feature>
<dbReference type="PANTHER" id="PTHR20856">
    <property type="entry name" value="DNA-DIRECTED RNA POLYMERASE I SUBUNIT 2"/>
    <property type="match status" value="1"/>
</dbReference>
<evidence type="ECO:0000256" key="9">
    <source>
        <dbReference type="ARBA" id="ARBA00048552"/>
    </source>
</evidence>
<keyword evidence="4" id="KW-0808">Transferase</keyword>
<evidence type="ECO:0000256" key="7">
    <source>
        <dbReference type="ARBA" id="ARBA00022833"/>
    </source>
</evidence>
<dbReference type="GO" id="GO:0003899">
    <property type="term" value="F:DNA-directed RNA polymerase activity"/>
    <property type="evidence" value="ECO:0007669"/>
    <property type="project" value="UniProtKB-EC"/>
</dbReference>
<dbReference type="GO" id="GO:0000428">
    <property type="term" value="C:DNA-directed RNA polymerase complex"/>
    <property type="evidence" value="ECO:0007669"/>
    <property type="project" value="UniProtKB-KW"/>
</dbReference>
<feature type="domain" description="RNA polymerase Rpb2" evidence="11">
    <location>
        <begin position="991"/>
        <end position="1080"/>
    </location>
</feature>
<evidence type="ECO:0000256" key="5">
    <source>
        <dbReference type="ARBA" id="ARBA00022695"/>
    </source>
</evidence>
<dbReference type="AlphaFoldDB" id="A0A6C0F5W3"/>
<evidence type="ECO:0000256" key="8">
    <source>
        <dbReference type="ARBA" id="ARBA00023163"/>
    </source>
</evidence>
<dbReference type="FunFam" id="3.90.1800.10:FF:000002">
    <property type="entry name" value="DNA-directed RNA polymerase subunit beta"/>
    <property type="match status" value="1"/>
</dbReference>
<keyword evidence="3" id="KW-0240">DNA-directed RNA polymerase</keyword>
<dbReference type="InterPro" id="IPR007645">
    <property type="entry name" value="RNA_pol_Rpb2_3"/>
</dbReference>
<keyword evidence="8" id="KW-0804">Transcription</keyword>
<reference evidence="17" key="1">
    <citation type="journal article" date="2020" name="Nature">
        <title>Giant virus diversity and host interactions through global metagenomics.</title>
        <authorList>
            <person name="Schulz F."/>
            <person name="Roux S."/>
            <person name="Paez-Espino D."/>
            <person name="Jungbluth S."/>
            <person name="Walsh D.A."/>
            <person name="Denef V.J."/>
            <person name="McMahon K.D."/>
            <person name="Konstantinidis K.T."/>
            <person name="Eloe-Fadrosh E.A."/>
            <person name="Kyrpides N.C."/>
            <person name="Woyke T."/>
        </authorList>
    </citation>
    <scope>NUCLEOTIDE SEQUENCE</scope>
    <source>
        <strain evidence="17">GVMAG-S-ERX555967-131</strain>
    </source>
</reference>
<dbReference type="Gene3D" id="2.40.270.10">
    <property type="entry name" value="DNA-directed RNA polymerase, subunit 2, domain 6"/>
    <property type="match status" value="1"/>
</dbReference>
<dbReference type="InterPro" id="IPR007646">
    <property type="entry name" value="RNA_pol_Rpb2_4"/>
</dbReference>
<dbReference type="EMBL" id="MN738789">
    <property type="protein sequence ID" value="QHT37038.1"/>
    <property type="molecule type" value="Genomic_DNA"/>
</dbReference>
<evidence type="ECO:0000313" key="17">
    <source>
        <dbReference type="EMBL" id="QHT37038.1"/>
    </source>
</evidence>
<sequence length="1082" mass="122812">MNKEVLNSLFSLQSLVKHQIDSFNNFVKYDIQKIINDVGDVIFEKDNDVYKIEFGKISIVRPQHTESNGQKNLLFPHEARLRNLTYCSILKLEVSLSKNNEIFETTTCELGKLPIMVKSLYCNLHYNYDNKECKHDLGGYFIISGNEKVLISQEKMNNNSVYIFAKKVGIKYEWEAEMRSIAEGDTKSTSTIKISIMNIADGEYKAVAQLPFMKCDIPALAIFKIFGYEYDNFIGYLDDYMFEDTLMYSIQNMESEIGQTDIKEYFEKKLSSKDKDIYSVLNKYFLPHMETYKKKCFMYGYMFNKLIQCMCGRRLQDDRDHFKNKRIDLPGDLLAGLLRQLYKKIHKEISTNIQKSVEQNGTFQINNLLKNKIITNGLKYALATGNWGIGPAQGIRSGVSQVLNRHSYLSTLSHLRRINSPIGKDGKLTAPRQLHGSHAYRICPCETPEGATCGLVKNIALTCNITINISSIFVKDLLLKHGVEDLENFDNVQMEMCKVFVNGYWLGYTKTPKKIIEDMRKYKLNCTISPDTGIAYDKYNDEIKIFTDGGRCIRPLLVVNDGTCNIQTNDFKELISNGCIEFLDSEEEESMLIAFDQDDLNERKKKGLNFTHCEIHPSMMLGICASMIPYSNHNQAPRNVYQSAMCKQAMGQYTSNYQQRIDSFGHVLWYPQKPLVKTQVNDMFDFDEMPSGINVIVAIACYGGQNQEDSLIMNQAAIDKGLFRSFFYRSYKDENKQHGSNSKDIIEKPNINDTFGMKYANYDNLDEDGLSIPGSYVKSEDIVIGKISTINGNECGKTKKDFSTAVRHNEDGFVEQVAITTNESGQFMTKVKVRSTRIPEIGDKFSSRHGQKGTIGITLRNEDMPFTSEGITPDIIINPHALPSRMTVAQLIECISGKTAAIDGNRKDATTFDHDETDNIALQLQNVGFDGKGTEIMYNGFTGEQLEAQIFIGPTFYQRLKHMVHDKVHGRAKGAVQILTRQPVEGRSRDGGLRFGEMERDCMISHGASAFLKERLMDQSDAYTMAVCKKCGFMAIDDKEKGMLLCTLCKSSEHCTNITIPYACKLLFQELMAMNIAPKIGI</sequence>
<protein>
    <recommendedName>
        <fullName evidence="2">DNA-directed RNA polymerase</fullName>
        <ecNumber evidence="2">2.7.7.6</ecNumber>
    </recommendedName>
</protein>
<evidence type="ECO:0000259" key="16">
    <source>
        <dbReference type="Pfam" id="PF04567"/>
    </source>
</evidence>
<dbReference type="FunFam" id="2.40.270.10:FF:000006">
    <property type="entry name" value="DNA-directed RNA polymerase subunit beta"/>
    <property type="match status" value="1"/>
</dbReference>
<dbReference type="GO" id="GO:0046872">
    <property type="term" value="F:metal ion binding"/>
    <property type="evidence" value="ECO:0007669"/>
    <property type="project" value="UniProtKB-KW"/>
</dbReference>
<organism evidence="17">
    <name type="scientific">viral metagenome</name>
    <dbReference type="NCBI Taxonomy" id="1070528"/>
    <lineage>
        <taxon>unclassified sequences</taxon>
        <taxon>metagenomes</taxon>
        <taxon>organismal metagenomes</taxon>
    </lineage>
</organism>
<dbReference type="Gene3D" id="3.90.1800.10">
    <property type="entry name" value="RNA polymerase alpha subunit dimerisation domain"/>
    <property type="match status" value="1"/>
</dbReference>
<evidence type="ECO:0000256" key="4">
    <source>
        <dbReference type="ARBA" id="ARBA00022679"/>
    </source>
</evidence>
<dbReference type="Gene3D" id="2.40.50.150">
    <property type="match status" value="1"/>
</dbReference>
<comment type="catalytic activity">
    <reaction evidence="9">
        <text>RNA(n) + a ribonucleoside 5'-triphosphate = RNA(n+1) + diphosphate</text>
        <dbReference type="Rhea" id="RHEA:21248"/>
        <dbReference type="Rhea" id="RHEA-COMP:14527"/>
        <dbReference type="Rhea" id="RHEA-COMP:17342"/>
        <dbReference type="ChEBI" id="CHEBI:33019"/>
        <dbReference type="ChEBI" id="CHEBI:61557"/>
        <dbReference type="ChEBI" id="CHEBI:140395"/>
        <dbReference type="EC" id="2.7.7.6"/>
    </reaction>
</comment>
<keyword evidence="7" id="KW-0862">Zinc</keyword>
<dbReference type="GO" id="GO:0032549">
    <property type="term" value="F:ribonucleoside binding"/>
    <property type="evidence" value="ECO:0007669"/>
    <property type="project" value="InterPro"/>
</dbReference>